<gene>
    <name evidence="2" type="ORF">DY114_04295</name>
</gene>
<keyword evidence="3" id="KW-1185">Reference proteome</keyword>
<feature type="region of interest" description="Disordered" evidence="1">
    <location>
        <begin position="155"/>
        <end position="177"/>
    </location>
</feature>
<protein>
    <submittedName>
        <fullName evidence="2">Uncharacterized protein</fullName>
    </submittedName>
</protein>
<name>A0ABY2YW82_9LACO</name>
<feature type="compositionally biased region" description="Basic residues" evidence="1">
    <location>
        <begin position="164"/>
        <end position="177"/>
    </location>
</feature>
<dbReference type="Proteomes" id="UP000777560">
    <property type="component" value="Unassembled WGS sequence"/>
</dbReference>
<comment type="caution">
    <text evidence="2">The sequence shown here is derived from an EMBL/GenBank/DDBJ whole genome shotgun (WGS) entry which is preliminary data.</text>
</comment>
<evidence type="ECO:0000256" key="1">
    <source>
        <dbReference type="SAM" id="MobiDB-lite"/>
    </source>
</evidence>
<organism evidence="2 3">
    <name type="scientific">Apilactobacillus micheneri</name>
    <dbReference type="NCBI Taxonomy" id="1899430"/>
    <lineage>
        <taxon>Bacteria</taxon>
        <taxon>Bacillati</taxon>
        <taxon>Bacillota</taxon>
        <taxon>Bacilli</taxon>
        <taxon>Lactobacillales</taxon>
        <taxon>Lactobacillaceae</taxon>
        <taxon>Apilactobacillus</taxon>
    </lineage>
</organism>
<dbReference type="RefSeq" id="WP_105963971.1">
    <property type="nucleotide sequence ID" value="NZ_QUAY01000002.1"/>
</dbReference>
<dbReference type="EMBL" id="QUAV01000003">
    <property type="protein sequence ID" value="TPR24507.1"/>
    <property type="molecule type" value="Genomic_DNA"/>
</dbReference>
<sequence>MKMDVQEFIDKINDEQFEVQTVEVTSADLANNPVKSFQPLLKFMEEQVNLGHLASAMLHVKGEETSFFLQNCIVNLPYRYSKNISKMMSGDGDCDLNIYMIVESPDVNRSKLRIDELSSQDDFSDNAKLEQKIADWSKDQLASIDENTEKRLKAEKELAQDSKGKKKTTKKKKSSKK</sequence>
<reference evidence="2 3" key="1">
    <citation type="submission" date="2018-08" db="EMBL/GenBank/DDBJ databases">
        <title>Comparative genomics of wild bee and flower associated Lactobacillus reveals potential adaptation to the bee host.</title>
        <authorList>
            <person name="Vuong H.Q."/>
            <person name="Mcfrederick Q.S."/>
        </authorList>
    </citation>
    <scope>NUCLEOTIDE SEQUENCE [LARGE SCALE GENOMIC DNA]</scope>
    <source>
        <strain evidence="2 3">HV_13</strain>
    </source>
</reference>
<accession>A0ABY2YW82</accession>
<evidence type="ECO:0000313" key="2">
    <source>
        <dbReference type="EMBL" id="TPR24507.1"/>
    </source>
</evidence>
<evidence type="ECO:0000313" key="3">
    <source>
        <dbReference type="Proteomes" id="UP000777560"/>
    </source>
</evidence>
<proteinExistence type="predicted"/>